<dbReference type="PROSITE" id="PS51891">
    <property type="entry name" value="CENP_V_GFA"/>
    <property type="match status" value="1"/>
</dbReference>
<dbReference type="SUPFAM" id="SSF51316">
    <property type="entry name" value="Mss4-like"/>
    <property type="match status" value="1"/>
</dbReference>
<keyword evidence="3" id="KW-0862">Zinc</keyword>
<dbReference type="GO" id="GO:0046872">
    <property type="term" value="F:metal ion binding"/>
    <property type="evidence" value="ECO:0007669"/>
    <property type="project" value="UniProtKB-KW"/>
</dbReference>
<evidence type="ECO:0000256" key="4">
    <source>
        <dbReference type="ARBA" id="ARBA00023239"/>
    </source>
</evidence>
<name>A0A0B8QCL5_9VIBR</name>
<gene>
    <name evidence="6" type="ORF">JCM19241_1050</name>
</gene>
<organism evidence="6 7">
    <name type="scientific">Vibrio ishigakensis</name>
    <dbReference type="NCBI Taxonomy" id="1481914"/>
    <lineage>
        <taxon>Bacteria</taxon>
        <taxon>Pseudomonadati</taxon>
        <taxon>Pseudomonadota</taxon>
        <taxon>Gammaproteobacteria</taxon>
        <taxon>Vibrionales</taxon>
        <taxon>Vibrionaceae</taxon>
        <taxon>Vibrio</taxon>
    </lineage>
</organism>
<dbReference type="STRING" id="1481914.JCM19241_1050"/>
<reference evidence="6 7" key="2">
    <citation type="submission" date="2015-01" db="EMBL/GenBank/DDBJ databases">
        <authorList>
            <consortium name="NBRP consortium"/>
            <person name="Sawabe T."/>
            <person name="Meirelles P."/>
            <person name="Feng G."/>
            <person name="Sayaka M."/>
            <person name="Hattori M."/>
            <person name="Ohkuma M."/>
        </authorList>
    </citation>
    <scope>NUCLEOTIDE SEQUENCE [LARGE SCALE GENOMIC DNA]</scope>
    <source>
        <strain evidence="7">JCM 19241</strain>
    </source>
</reference>
<dbReference type="GO" id="GO:0016846">
    <property type="term" value="F:carbon-sulfur lyase activity"/>
    <property type="evidence" value="ECO:0007669"/>
    <property type="project" value="InterPro"/>
</dbReference>
<dbReference type="Gene3D" id="3.90.1590.10">
    <property type="entry name" value="glutathione-dependent formaldehyde- activating enzyme (gfa)"/>
    <property type="match status" value="1"/>
</dbReference>
<dbReference type="PANTHER" id="PTHR33337:SF40">
    <property type="entry name" value="CENP-V_GFA DOMAIN-CONTAINING PROTEIN-RELATED"/>
    <property type="match status" value="1"/>
</dbReference>
<comment type="similarity">
    <text evidence="1">Belongs to the Gfa family.</text>
</comment>
<dbReference type="InterPro" id="IPR006913">
    <property type="entry name" value="CENP-V/GFA"/>
</dbReference>
<comment type="caution">
    <text evidence="6">The sequence shown here is derived from an EMBL/GenBank/DDBJ whole genome shotgun (WGS) entry which is preliminary data.</text>
</comment>
<dbReference type="EMBL" id="BBSC01000003">
    <property type="protein sequence ID" value="GAM74707.1"/>
    <property type="molecule type" value="Genomic_DNA"/>
</dbReference>
<keyword evidence="2" id="KW-0479">Metal-binding</keyword>
<dbReference type="Pfam" id="PF04828">
    <property type="entry name" value="GFA"/>
    <property type="match status" value="1"/>
</dbReference>
<accession>A0A0B8QCL5</accession>
<reference evidence="6 7" key="1">
    <citation type="submission" date="2015-01" db="EMBL/GenBank/DDBJ databases">
        <title>Vibrio sp. C94 JCM 19241 whole genome shotgun sequence.</title>
        <authorList>
            <person name="Sawabe T."/>
            <person name="Meirelles P."/>
            <person name="Feng G."/>
            <person name="Sayaka M."/>
            <person name="Hattori M."/>
            <person name="Ohkuma M."/>
        </authorList>
    </citation>
    <scope>NUCLEOTIDE SEQUENCE [LARGE SCALE GENOMIC DNA]</scope>
    <source>
        <strain evidence="7">JCM 19241</strain>
    </source>
</reference>
<evidence type="ECO:0000313" key="7">
    <source>
        <dbReference type="Proteomes" id="UP000031666"/>
    </source>
</evidence>
<dbReference type="AlphaFoldDB" id="A0A0B8QCL5"/>
<dbReference type="InterPro" id="IPR011057">
    <property type="entry name" value="Mss4-like_sf"/>
</dbReference>
<evidence type="ECO:0000256" key="2">
    <source>
        <dbReference type="ARBA" id="ARBA00022723"/>
    </source>
</evidence>
<proteinExistence type="inferred from homology"/>
<dbReference type="PANTHER" id="PTHR33337">
    <property type="entry name" value="GFA DOMAIN-CONTAINING PROTEIN"/>
    <property type="match status" value="1"/>
</dbReference>
<sequence length="114" mass="12806">MMACHCTECQKLATAPYSVTAAVLADDIEFSGEMKEWRRSADSGNINAARFCPSCGNRIYHYNPAESHIIKLKLKPIDPEAMALFEPKAHIWVKEKQEWVKIPEGVPAFDTVPN</sequence>
<evidence type="ECO:0000256" key="3">
    <source>
        <dbReference type="ARBA" id="ARBA00022833"/>
    </source>
</evidence>
<evidence type="ECO:0000256" key="1">
    <source>
        <dbReference type="ARBA" id="ARBA00005495"/>
    </source>
</evidence>
<evidence type="ECO:0000259" key="5">
    <source>
        <dbReference type="PROSITE" id="PS51891"/>
    </source>
</evidence>
<dbReference type="Proteomes" id="UP000031666">
    <property type="component" value="Unassembled WGS sequence"/>
</dbReference>
<feature type="domain" description="CENP-V/GFA" evidence="5">
    <location>
        <begin position="1"/>
        <end position="93"/>
    </location>
</feature>
<evidence type="ECO:0000313" key="6">
    <source>
        <dbReference type="EMBL" id="GAM74707.1"/>
    </source>
</evidence>
<protein>
    <submittedName>
        <fullName evidence="6">Gfa-like protein</fullName>
    </submittedName>
</protein>
<keyword evidence="4" id="KW-0456">Lyase</keyword>